<dbReference type="EMBL" id="JAEPRE010000009">
    <property type="protein sequence ID" value="KAG2237145.1"/>
    <property type="molecule type" value="Genomic_DNA"/>
</dbReference>
<feature type="non-terminal residue" evidence="2">
    <location>
        <position position="1"/>
    </location>
</feature>
<comment type="caution">
    <text evidence="2">The sequence shown here is derived from an EMBL/GenBank/DDBJ whole genome shotgun (WGS) entry which is preliminary data.</text>
</comment>
<evidence type="ECO:0000259" key="1">
    <source>
        <dbReference type="Pfam" id="PF16787"/>
    </source>
</evidence>
<dbReference type="InterPro" id="IPR031872">
    <property type="entry name" value="NDC10_II"/>
</dbReference>
<dbReference type="Gene3D" id="1.10.443.20">
    <property type="entry name" value="Centromere DNA-binding protein complex CBF3 subunit, domain 2"/>
    <property type="match status" value="1"/>
</dbReference>
<proteinExistence type="predicted"/>
<gene>
    <name evidence="2" type="ORF">INT48_004647</name>
</gene>
<dbReference type="GO" id="GO:0003677">
    <property type="term" value="F:DNA binding"/>
    <property type="evidence" value="ECO:0007669"/>
    <property type="project" value="InterPro"/>
</dbReference>
<sequence length="243" mass="27416">PTPAKSAILAPEPLPICVTFVVLRSTKIIAFLTAYLTGLPRGSMRTSAGFPLVQGHFYLPRAVMEPPVELQHKVFPWADEWLGKIRSGIAESSNSAISFLKMLVTFRVTFLQDVVFMKLKYPCHSIFVNPLFDDELFIQFSSDLQAAVIENEGNDPVNMQLRTAVPLIDQRLETMQKKIDNENALRNTQMQNILKQLSDISTGRVPLNINVSSVFPCLLGPHFGDESFVYQQVRQLWHCGHEE</sequence>
<evidence type="ECO:0000313" key="3">
    <source>
        <dbReference type="Proteomes" id="UP000613177"/>
    </source>
</evidence>
<accession>A0A8H7SVI7</accession>
<name>A0A8H7SVI7_9FUNG</name>
<organism evidence="2 3">
    <name type="scientific">Thamnidium elegans</name>
    <dbReference type="NCBI Taxonomy" id="101142"/>
    <lineage>
        <taxon>Eukaryota</taxon>
        <taxon>Fungi</taxon>
        <taxon>Fungi incertae sedis</taxon>
        <taxon>Mucoromycota</taxon>
        <taxon>Mucoromycotina</taxon>
        <taxon>Mucoromycetes</taxon>
        <taxon>Mucorales</taxon>
        <taxon>Mucorineae</taxon>
        <taxon>Mucoraceae</taxon>
        <taxon>Thamnidium</taxon>
    </lineage>
</organism>
<keyword evidence="3" id="KW-1185">Reference proteome</keyword>
<dbReference type="InterPro" id="IPR038279">
    <property type="entry name" value="Ndc10_dom2_sf"/>
</dbReference>
<dbReference type="Pfam" id="PF16787">
    <property type="entry name" value="NDC10_II"/>
    <property type="match status" value="1"/>
</dbReference>
<protein>
    <recommendedName>
        <fullName evidence="1">Ndc10 domain-containing protein</fullName>
    </recommendedName>
</protein>
<feature type="non-terminal residue" evidence="2">
    <location>
        <position position="243"/>
    </location>
</feature>
<dbReference type="AlphaFoldDB" id="A0A8H7SVI7"/>
<reference evidence="2" key="1">
    <citation type="submission" date="2021-01" db="EMBL/GenBank/DDBJ databases">
        <title>Metabolic potential, ecology and presence of endohyphal bacteria is reflected in genomic diversity of Mucoromycotina.</title>
        <authorList>
            <person name="Muszewska A."/>
            <person name="Okrasinska A."/>
            <person name="Steczkiewicz K."/>
            <person name="Drgas O."/>
            <person name="Orlowska M."/>
            <person name="Perlinska-Lenart U."/>
            <person name="Aleksandrzak-Piekarczyk T."/>
            <person name="Szatraj K."/>
            <person name="Zielenkiewicz U."/>
            <person name="Pilsyk S."/>
            <person name="Malc E."/>
            <person name="Mieczkowski P."/>
            <person name="Kruszewska J.S."/>
            <person name="Biernat P."/>
            <person name="Pawlowska J."/>
        </authorList>
    </citation>
    <scope>NUCLEOTIDE SEQUENCE</scope>
    <source>
        <strain evidence="2">WA0000018081</strain>
    </source>
</reference>
<dbReference type="Proteomes" id="UP000613177">
    <property type="component" value="Unassembled WGS sequence"/>
</dbReference>
<evidence type="ECO:0000313" key="2">
    <source>
        <dbReference type="EMBL" id="KAG2237145.1"/>
    </source>
</evidence>
<feature type="domain" description="Ndc10" evidence="1">
    <location>
        <begin position="46"/>
        <end position="137"/>
    </location>
</feature>